<keyword evidence="2" id="KW-0732">Signal</keyword>
<feature type="transmembrane region" description="Helical" evidence="1">
    <location>
        <begin position="37"/>
        <end position="57"/>
    </location>
</feature>
<sequence length="334" mass="36367">MLVVVVVGLTISFPAAQGATASTFMTLRLHATPTLGFYFYMAAFAVGQLSAHFALAMHRASERRAYRLRYAGGALWNLARHAQEMGQIVRYAKDESGTRLRIADVVAAHSLQIFNLKLPQRTLRLLPPLLLCLCAALHTSLLWLPVISFEYGGLGGFLLDPPHVTALTPFSLLSVATAIPPACSGLRAGPRLLEALWLAFSFVLPMLWMMLVTTLWVCPLRRKTQAYMLSVAEAAYAWAAHDVLLVTILVAPPQLPQYFQHLLSRDCAPINPILDQYFGYIPGLEPTCLSVHADFEPGAAVFVASTIGSSIVGLACTRAARSVLVPRVPDSDAQ</sequence>
<feature type="signal peptide" evidence="2">
    <location>
        <begin position="1"/>
        <end position="18"/>
    </location>
</feature>
<name>A0A7S4C058_CHRCT</name>
<keyword evidence="1" id="KW-1133">Transmembrane helix</keyword>
<keyword evidence="1" id="KW-0812">Transmembrane</keyword>
<dbReference type="PANTHER" id="PTHR34730:SF1">
    <property type="entry name" value="PARAQUAT-INDUCIBLE PROTEIN A"/>
    <property type="match status" value="1"/>
</dbReference>
<accession>A0A7S4C058</accession>
<reference evidence="3" key="1">
    <citation type="submission" date="2021-01" db="EMBL/GenBank/DDBJ databases">
        <authorList>
            <person name="Corre E."/>
            <person name="Pelletier E."/>
            <person name="Niang G."/>
            <person name="Scheremetjew M."/>
            <person name="Finn R."/>
            <person name="Kale V."/>
            <person name="Holt S."/>
            <person name="Cochrane G."/>
            <person name="Meng A."/>
            <person name="Brown T."/>
            <person name="Cohen L."/>
        </authorList>
    </citation>
    <scope>NUCLEOTIDE SEQUENCE</scope>
    <source>
        <strain evidence="3">CCMP645</strain>
    </source>
</reference>
<feature type="transmembrane region" description="Helical" evidence="1">
    <location>
        <begin position="125"/>
        <end position="144"/>
    </location>
</feature>
<dbReference type="AlphaFoldDB" id="A0A7S4C058"/>
<feature type="chain" id="PRO_5030521853" description="Glycerophosphocholine acyltransferase 1" evidence="2">
    <location>
        <begin position="19"/>
        <end position="334"/>
    </location>
</feature>
<evidence type="ECO:0008006" key="4">
    <source>
        <dbReference type="Google" id="ProtNLM"/>
    </source>
</evidence>
<organism evidence="3">
    <name type="scientific">Chrysotila carterae</name>
    <name type="common">Marine alga</name>
    <name type="synonym">Syracosphaera carterae</name>
    <dbReference type="NCBI Taxonomy" id="13221"/>
    <lineage>
        <taxon>Eukaryota</taxon>
        <taxon>Haptista</taxon>
        <taxon>Haptophyta</taxon>
        <taxon>Prymnesiophyceae</taxon>
        <taxon>Isochrysidales</taxon>
        <taxon>Isochrysidaceae</taxon>
        <taxon>Chrysotila</taxon>
    </lineage>
</organism>
<feature type="transmembrane region" description="Helical" evidence="1">
    <location>
        <begin position="195"/>
        <end position="216"/>
    </location>
</feature>
<keyword evidence="1" id="KW-0472">Membrane</keyword>
<proteinExistence type="predicted"/>
<evidence type="ECO:0000256" key="1">
    <source>
        <dbReference type="SAM" id="Phobius"/>
    </source>
</evidence>
<protein>
    <recommendedName>
        <fullName evidence="4">Glycerophosphocholine acyltransferase 1</fullName>
    </recommendedName>
</protein>
<dbReference type="PANTHER" id="PTHR34730">
    <property type="entry name" value="UNNAMED PRODUCT"/>
    <property type="match status" value="1"/>
</dbReference>
<dbReference type="EMBL" id="HBIZ01055713">
    <property type="protein sequence ID" value="CAE0782805.1"/>
    <property type="molecule type" value="Transcribed_RNA"/>
</dbReference>
<evidence type="ECO:0000256" key="2">
    <source>
        <dbReference type="SAM" id="SignalP"/>
    </source>
</evidence>
<evidence type="ECO:0000313" key="3">
    <source>
        <dbReference type="EMBL" id="CAE0782805.1"/>
    </source>
</evidence>
<gene>
    <name evidence="3" type="ORF">PCAR00345_LOCUS35508</name>
</gene>